<comment type="caution">
    <text evidence="2">The sequence shown here is derived from an EMBL/GenBank/DDBJ whole genome shotgun (WGS) entry which is preliminary data.</text>
</comment>
<dbReference type="Proteomes" id="UP001281447">
    <property type="component" value="Unassembled WGS sequence"/>
</dbReference>
<sequence>MKALKEKDEKIDELSGQVDDLEGTVDNLKQELAKLEKNKNQSEDDSQSDHETNEKNRVQAVSSSFKDMDSKKSCENNREHEKRFRYPCFETNVK</sequence>
<feature type="compositionally biased region" description="Basic and acidic residues" evidence="1">
    <location>
        <begin position="1"/>
        <end position="13"/>
    </location>
</feature>
<feature type="compositionally biased region" description="Basic and acidic residues" evidence="1">
    <location>
        <begin position="28"/>
        <end position="57"/>
    </location>
</feature>
<evidence type="ECO:0000313" key="3">
    <source>
        <dbReference type="Proteomes" id="UP001281447"/>
    </source>
</evidence>
<keyword evidence="3" id="KW-1185">Reference proteome</keyword>
<reference evidence="2 3" key="1">
    <citation type="submission" date="2023-10" db="EMBL/GenBank/DDBJ databases">
        <title>Virgibacillus halophilus 5B73C genome.</title>
        <authorList>
            <person name="Miliotis G."/>
            <person name="Sengupta P."/>
            <person name="Hameed A."/>
            <person name="Chuvochina M."/>
            <person name="Mcdonagh F."/>
            <person name="Simpson A.C."/>
            <person name="Singh N.K."/>
            <person name="Rekha P.D."/>
            <person name="Raman K."/>
            <person name="Hugenholtz P."/>
            <person name="Venkateswaran K."/>
        </authorList>
    </citation>
    <scope>NUCLEOTIDE SEQUENCE [LARGE SCALE GENOMIC DNA]</scope>
    <source>
        <strain evidence="2 3">5B73C</strain>
    </source>
</reference>
<name>A0ABU5CAJ3_9BACI</name>
<proteinExistence type="predicted"/>
<gene>
    <name evidence="2" type="ORF">RWE15_21070</name>
</gene>
<evidence type="ECO:0000313" key="2">
    <source>
        <dbReference type="EMBL" id="MDY0396366.1"/>
    </source>
</evidence>
<organism evidence="2 3">
    <name type="scientific">Tigheibacillus halophilus</name>
    <dbReference type="NCBI Taxonomy" id="361280"/>
    <lineage>
        <taxon>Bacteria</taxon>
        <taxon>Bacillati</taxon>
        <taxon>Bacillota</taxon>
        <taxon>Bacilli</taxon>
        <taxon>Bacillales</taxon>
        <taxon>Bacillaceae</taxon>
        <taxon>Tigheibacillus</taxon>
    </lineage>
</organism>
<evidence type="ECO:0000256" key="1">
    <source>
        <dbReference type="SAM" id="MobiDB-lite"/>
    </source>
</evidence>
<feature type="region of interest" description="Disordered" evidence="1">
    <location>
        <begin position="1"/>
        <end position="81"/>
    </location>
</feature>
<accession>A0ABU5CAJ3</accession>
<protein>
    <submittedName>
        <fullName evidence="2">Uncharacterized protein</fullName>
    </submittedName>
</protein>
<feature type="compositionally biased region" description="Basic and acidic residues" evidence="1">
    <location>
        <begin position="66"/>
        <end position="81"/>
    </location>
</feature>
<dbReference type="EMBL" id="JAWDIP010000004">
    <property type="protein sequence ID" value="MDY0396366.1"/>
    <property type="molecule type" value="Genomic_DNA"/>
</dbReference>